<dbReference type="GO" id="GO:0005737">
    <property type="term" value="C:cytoplasm"/>
    <property type="evidence" value="ECO:0007669"/>
    <property type="project" value="TreeGrafter"/>
</dbReference>
<evidence type="ECO:0000313" key="1">
    <source>
        <dbReference type="EMBL" id="KAF3571395.1"/>
    </source>
</evidence>
<gene>
    <name evidence="1" type="ORF">F2Q69_00063591</name>
</gene>
<dbReference type="InterPro" id="IPR004993">
    <property type="entry name" value="GH3"/>
</dbReference>
<sequence>MIFKFIQPISTTPCGLPLAPSITIIMKSKYYRSPGKRSTTPDEIIMCTDPKQSMYCQLLCGLVQRDEVVSVGALFASVLVQVIRFLEKYWKELCSNIRSGHVSNWITDLSCRDSVSTILGEPNPELADLIENECGQESWQGILSRLWPKTKCVETIVTGIMAQNIPALEFYSYKLPFVDFPSSRHNTKINMSQGCDLSVLEELTSNAKQIQDDVLTKILKSNANTEYLSRFLEGSSDKELFKKNVPVVSYEDVKPYIDRIANGESSDILSGEPITAFILSSGTSSGNQKMFPRNNNFENIKIAAALSSLVMSK</sequence>
<dbReference type="Pfam" id="PF03321">
    <property type="entry name" value="GH3"/>
    <property type="match status" value="2"/>
</dbReference>
<dbReference type="PANTHER" id="PTHR31901">
    <property type="entry name" value="GH3 DOMAIN-CONTAINING PROTEIN"/>
    <property type="match status" value="1"/>
</dbReference>
<comment type="caution">
    <text evidence="1">The sequence shown here is derived from an EMBL/GenBank/DDBJ whole genome shotgun (WGS) entry which is preliminary data.</text>
</comment>
<evidence type="ECO:0008006" key="3">
    <source>
        <dbReference type="Google" id="ProtNLM"/>
    </source>
</evidence>
<dbReference type="GO" id="GO:0016881">
    <property type="term" value="F:acid-amino acid ligase activity"/>
    <property type="evidence" value="ECO:0007669"/>
    <property type="project" value="TreeGrafter"/>
</dbReference>
<proteinExistence type="predicted"/>
<name>A0A8S9RFC9_BRACR</name>
<evidence type="ECO:0000313" key="2">
    <source>
        <dbReference type="Proteomes" id="UP000712600"/>
    </source>
</evidence>
<protein>
    <recommendedName>
        <fullName evidence="3">Indole-3-acetic acid-amido synthetase GH3.17-like</fullName>
    </recommendedName>
</protein>
<organism evidence="1 2">
    <name type="scientific">Brassica cretica</name>
    <name type="common">Mustard</name>
    <dbReference type="NCBI Taxonomy" id="69181"/>
    <lineage>
        <taxon>Eukaryota</taxon>
        <taxon>Viridiplantae</taxon>
        <taxon>Streptophyta</taxon>
        <taxon>Embryophyta</taxon>
        <taxon>Tracheophyta</taxon>
        <taxon>Spermatophyta</taxon>
        <taxon>Magnoliopsida</taxon>
        <taxon>eudicotyledons</taxon>
        <taxon>Gunneridae</taxon>
        <taxon>Pentapetalae</taxon>
        <taxon>rosids</taxon>
        <taxon>malvids</taxon>
        <taxon>Brassicales</taxon>
        <taxon>Brassicaceae</taxon>
        <taxon>Brassiceae</taxon>
        <taxon>Brassica</taxon>
    </lineage>
</organism>
<dbReference type="AlphaFoldDB" id="A0A8S9RFC9"/>
<dbReference type="PANTHER" id="PTHR31901:SF68">
    <property type="entry name" value="(RAPE) HYPOTHETICAL PROTEIN"/>
    <property type="match status" value="1"/>
</dbReference>
<dbReference type="Proteomes" id="UP000712600">
    <property type="component" value="Unassembled WGS sequence"/>
</dbReference>
<dbReference type="EMBL" id="QGKX02000095">
    <property type="protein sequence ID" value="KAF3571395.1"/>
    <property type="molecule type" value="Genomic_DNA"/>
</dbReference>
<accession>A0A8S9RFC9</accession>
<reference evidence="1" key="1">
    <citation type="submission" date="2019-12" db="EMBL/GenBank/DDBJ databases">
        <title>Genome sequencing and annotation of Brassica cretica.</title>
        <authorList>
            <person name="Studholme D.J."/>
            <person name="Sarris P."/>
        </authorList>
    </citation>
    <scope>NUCLEOTIDE SEQUENCE</scope>
    <source>
        <strain evidence="1">PFS-109/04</strain>
        <tissue evidence="1">Leaf</tissue>
    </source>
</reference>